<proteinExistence type="predicted"/>
<protein>
    <submittedName>
        <fullName evidence="1">Uncharacterized protein</fullName>
    </submittedName>
</protein>
<dbReference type="AlphaFoldDB" id="A0AA40CIU9"/>
<accession>A0AA40CIU9</accession>
<organism evidence="1 2">
    <name type="scientific">Cercophora newfieldiana</name>
    <dbReference type="NCBI Taxonomy" id="92897"/>
    <lineage>
        <taxon>Eukaryota</taxon>
        <taxon>Fungi</taxon>
        <taxon>Dikarya</taxon>
        <taxon>Ascomycota</taxon>
        <taxon>Pezizomycotina</taxon>
        <taxon>Sordariomycetes</taxon>
        <taxon>Sordariomycetidae</taxon>
        <taxon>Sordariales</taxon>
        <taxon>Lasiosphaeriaceae</taxon>
        <taxon>Cercophora</taxon>
    </lineage>
</organism>
<dbReference type="Proteomes" id="UP001174936">
    <property type="component" value="Unassembled WGS sequence"/>
</dbReference>
<evidence type="ECO:0000313" key="2">
    <source>
        <dbReference type="Proteomes" id="UP001174936"/>
    </source>
</evidence>
<sequence>MAALVATPAMPLVTEQMRKMCRILEDKTKVDLLLSRHALADSLEILPSAVPASSTVRTLRQDPDHLVTRLMLALPTHVAVSLAQHTLAYDFGRDQQARPSTYSHVYRGVYATAIRIEGRDGRFLTSAELKKVRGRIISYVDAAEKWCRDGDSLSAGERDAIDRLDRHYISAQRARSRTGPRFIEGKKTVVKFRRFVEMLRRYQYVGAPGGAPADDTQPMIQCPQMVGCTTRAIYSRVEQHRPDSGLQMTTSTWACMLCAIKEIGLEPLVVGVPILNTVDLKELQVGEQLITTIAQSLVTQDGFNIIEGGGQDDRDNDADYDTRQTYVHGTTTWLHNSIAAAEKELIRREEIRTSAVESVKRNKVIDSLIKLGHQVYAKPGKTWLLFCEIMDAKEYLSKRQEAHIAEIARITGAKQHLEDGSEFLARLPQLIAEVDLTGVPELSHGADMMDLDTDTS</sequence>
<reference evidence="1" key="1">
    <citation type="submission" date="2023-06" db="EMBL/GenBank/DDBJ databases">
        <title>Genome-scale phylogeny and comparative genomics of the fungal order Sordariales.</title>
        <authorList>
            <consortium name="Lawrence Berkeley National Laboratory"/>
            <person name="Hensen N."/>
            <person name="Bonometti L."/>
            <person name="Westerberg I."/>
            <person name="Brannstrom I.O."/>
            <person name="Guillou S."/>
            <person name="Cros-Aarteil S."/>
            <person name="Calhoun S."/>
            <person name="Haridas S."/>
            <person name="Kuo A."/>
            <person name="Mondo S."/>
            <person name="Pangilinan J."/>
            <person name="Riley R."/>
            <person name="Labutti K."/>
            <person name="Andreopoulos B."/>
            <person name="Lipzen A."/>
            <person name="Chen C."/>
            <person name="Yanf M."/>
            <person name="Daum C."/>
            <person name="Ng V."/>
            <person name="Clum A."/>
            <person name="Steindorff A."/>
            <person name="Ohm R."/>
            <person name="Martin F."/>
            <person name="Silar P."/>
            <person name="Natvig D."/>
            <person name="Lalanne C."/>
            <person name="Gautier V."/>
            <person name="Ament-Velasquez S.L."/>
            <person name="Kruys A."/>
            <person name="Hutchinson M.I."/>
            <person name="Powell A.J."/>
            <person name="Barry K."/>
            <person name="Miller A.N."/>
            <person name="Grigoriev I.V."/>
            <person name="Debuchy R."/>
            <person name="Gladieux P."/>
            <person name="Thoren M.H."/>
            <person name="Johannesson H."/>
        </authorList>
    </citation>
    <scope>NUCLEOTIDE SEQUENCE</scope>
    <source>
        <strain evidence="1">SMH2532-1</strain>
    </source>
</reference>
<comment type="caution">
    <text evidence="1">The sequence shown here is derived from an EMBL/GenBank/DDBJ whole genome shotgun (WGS) entry which is preliminary data.</text>
</comment>
<gene>
    <name evidence="1" type="ORF">B0T16DRAFT_394889</name>
</gene>
<evidence type="ECO:0000313" key="1">
    <source>
        <dbReference type="EMBL" id="KAK0639098.1"/>
    </source>
</evidence>
<name>A0AA40CIU9_9PEZI</name>
<keyword evidence="2" id="KW-1185">Reference proteome</keyword>
<dbReference type="EMBL" id="JAULSV010000007">
    <property type="protein sequence ID" value="KAK0639098.1"/>
    <property type="molecule type" value="Genomic_DNA"/>
</dbReference>